<dbReference type="SUPFAM" id="SSF49899">
    <property type="entry name" value="Concanavalin A-like lectins/glucanases"/>
    <property type="match status" value="1"/>
</dbReference>
<dbReference type="CDD" id="cd02175">
    <property type="entry name" value="GH16_lichenase"/>
    <property type="match status" value="1"/>
</dbReference>
<dbReference type="EMBL" id="SLVX01000008">
    <property type="protein sequence ID" value="TCN44901.1"/>
    <property type="molecule type" value="Genomic_DNA"/>
</dbReference>
<dbReference type="PROSITE" id="PS51762">
    <property type="entry name" value="GH16_2"/>
    <property type="match status" value="1"/>
</dbReference>
<keyword evidence="9" id="KW-0732">Signal</keyword>
<evidence type="ECO:0000313" key="11">
    <source>
        <dbReference type="EMBL" id="TCN44901.1"/>
    </source>
</evidence>
<evidence type="ECO:0000256" key="7">
    <source>
        <dbReference type="ARBA" id="ARBA00031665"/>
    </source>
</evidence>
<evidence type="ECO:0000256" key="1">
    <source>
        <dbReference type="ARBA" id="ARBA00006865"/>
    </source>
</evidence>
<feature type="chain" id="PRO_5020660175" description="Beta-glucanase" evidence="9">
    <location>
        <begin position="27"/>
        <end position="261"/>
    </location>
</feature>
<sequence>MTASLKNALRAGALLAALAAAGPLAAQEGASGTSFVEEFDTLDTGFWYVSDGWNNGAHQNCTWSKDQVAVRDGKLLLSFDAAPAGERDYACGEVQTRKRYGYGTYEVRMKTATGSGLNSAFFTYIGPADKKQHDEIDFEVLGKDTSRVQLNQYVAGKGGNEKLVPLPGPADAGFNDYAFVWQKDRLRYYVNGALVHEVTDPAALPVNAQKVFLSLWGSDTLTGWMGRFAFAGPTRLEVERVAFTAEGDACPFAGSVACLLN</sequence>
<evidence type="ECO:0000256" key="5">
    <source>
        <dbReference type="ARBA" id="ARBA00029722"/>
    </source>
</evidence>
<keyword evidence="3" id="KW-0378">Hydrolase</keyword>
<accession>A0A4R2CV45</accession>
<dbReference type="InterPro" id="IPR008263">
    <property type="entry name" value="GH16_AS"/>
</dbReference>
<comment type="caution">
    <text evidence="11">The sequence shown here is derived from an EMBL/GenBank/DDBJ whole genome shotgun (WGS) entry which is preliminary data.</text>
</comment>
<evidence type="ECO:0000256" key="2">
    <source>
        <dbReference type="ARBA" id="ARBA00014569"/>
    </source>
</evidence>
<name>A0A4R2CV45_SHIGR</name>
<evidence type="ECO:0000256" key="9">
    <source>
        <dbReference type="SAM" id="SignalP"/>
    </source>
</evidence>
<feature type="domain" description="GH16" evidence="10">
    <location>
        <begin position="37"/>
        <end position="249"/>
    </location>
</feature>
<dbReference type="InterPro" id="IPR008264">
    <property type="entry name" value="Beta_glucanase"/>
</dbReference>
<keyword evidence="4" id="KW-0326">Glycosidase</keyword>
<dbReference type="PANTHER" id="PTHR31062">
    <property type="entry name" value="XYLOGLUCAN ENDOTRANSGLUCOSYLASE/HYDROLASE PROTEIN 8-RELATED"/>
    <property type="match status" value="1"/>
</dbReference>
<dbReference type="PROSITE" id="PS01034">
    <property type="entry name" value="GH16_1"/>
    <property type="match status" value="1"/>
</dbReference>
<evidence type="ECO:0000256" key="3">
    <source>
        <dbReference type="ARBA" id="ARBA00022801"/>
    </source>
</evidence>
<proteinExistence type="inferred from homology"/>
<evidence type="ECO:0000256" key="6">
    <source>
        <dbReference type="ARBA" id="ARBA00029771"/>
    </source>
</evidence>
<dbReference type="PRINTS" id="PR00737">
    <property type="entry name" value="GLHYDRLASE16"/>
</dbReference>
<dbReference type="AlphaFoldDB" id="A0A4R2CV45"/>
<evidence type="ECO:0000259" key="10">
    <source>
        <dbReference type="PROSITE" id="PS51762"/>
    </source>
</evidence>
<evidence type="ECO:0000256" key="8">
    <source>
        <dbReference type="PIRSR" id="PIRSR608264-1"/>
    </source>
</evidence>
<dbReference type="InterPro" id="IPR000757">
    <property type="entry name" value="Beta-glucanase-like"/>
</dbReference>
<feature type="active site" description="Proton donor" evidence="8">
    <location>
        <position position="139"/>
    </location>
</feature>
<dbReference type="RefSeq" id="WP_133034635.1">
    <property type="nucleotide sequence ID" value="NZ_BAABEI010000003.1"/>
</dbReference>
<evidence type="ECO:0000313" key="12">
    <source>
        <dbReference type="Proteomes" id="UP000295351"/>
    </source>
</evidence>
<reference evidence="11 12" key="1">
    <citation type="submission" date="2019-03" db="EMBL/GenBank/DDBJ databases">
        <title>Genomic Encyclopedia of Type Strains, Phase IV (KMG-IV): sequencing the most valuable type-strain genomes for metagenomic binning, comparative biology and taxonomic classification.</title>
        <authorList>
            <person name="Goeker M."/>
        </authorList>
    </citation>
    <scope>NUCLEOTIDE SEQUENCE [LARGE SCALE GENOMIC DNA]</scope>
    <source>
        <strain evidence="11 12">DSM 18401</strain>
    </source>
</reference>
<dbReference type="Gene3D" id="2.60.120.200">
    <property type="match status" value="1"/>
</dbReference>
<dbReference type="GO" id="GO:0005975">
    <property type="term" value="P:carbohydrate metabolic process"/>
    <property type="evidence" value="ECO:0007669"/>
    <property type="project" value="InterPro"/>
</dbReference>
<feature type="active site" description="Nucleophile" evidence="8">
    <location>
        <position position="135"/>
    </location>
</feature>
<comment type="similarity">
    <text evidence="1">Belongs to the glycosyl hydrolase 16 family.</text>
</comment>
<evidence type="ECO:0000256" key="4">
    <source>
        <dbReference type="ARBA" id="ARBA00023295"/>
    </source>
</evidence>
<feature type="signal peptide" evidence="9">
    <location>
        <begin position="1"/>
        <end position="26"/>
    </location>
</feature>
<dbReference type="Proteomes" id="UP000295351">
    <property type="component" value="Unassembled WGS sequence"/>
</dbReference>
<dbReference type="InterPro" id="IPR044791">
    <property type="entry name" value="Beta-glucanase/XTH"/>
</dbReference>
<protein>
    <recommendedName>
        <fullName evidence="2">Beta-glucanase</fullName>
    </recommendedName>
    <alternativeName>
        <fullName evidence="7">1,3-1,4-beta-D-glucan 4-glucanohydrolase</fullName>
    </alternativeName>
    <alternativeName>
        <fullName evidence="6">Endo-beta-1,3-1,4 glucanase</fullName>
    </alternativeName>
    <alternativeName>
        <fullName evidence="5">Lichenase</fullName>
    </alternativeName>
</protein>
<keyword evidence="12" id="KW-1185">Reference proteome</keyword>
<gene>
    <name evidence="11" type="ORF">EV665_10840</name>
</gene>
<dbReference type="InterPro" id="IPR013320">
    <property type="entry name" value="ConA-like_dom_sf"/>
</dbReference>
<dbReference type="Pfam" id="PF00722">
    <property type="entry name" value="Glyco_hydro_16"/>
    <property type="match status" value="1"/>
</dbReference>
<dbReference type="GO" id="GO:0004553">
    <property type="term" value="F:hydrolase activity, hydrolyzing O-glycosyl compounds"/>
    <property type="evidence" value="ECO:0007669"/>
    <property type="project" value="InterPro"/>
</dbReference>
<organism evidence="11 12">
    <name type="scientific">Shinella granuli</name>
    <dbReference type="NCBI Taxonomy" id="323621"/>
    <lineage>
        <taxon>Bacteria</taxon>
        <taxon>Pseudomonadati</taxon>
        <taxon>Pseudomonadota</taxon>
        <taxon>Alphaproteobacteria</taxon>
        <taxon>Hyphomicrobiales</taxon>
        <taxon>Rhizobiaceae</taxon>
        <taxon>Shinella</taxon>
    </lineage>
</organism>